<accession>A0A132NNB3</accession>
<evidence type="ECO:0000256" key="1">
    <source>
        <dbReference type="SAM" id="MobiDB-lite"/>
    </source>
</evidence>
<dbReference type="Proteomes" id="UP000070089">
    <property type="component" value="Unassembled WGS sequence"/>
</dbReference>
<organism evidence="2 3">
    <name type="scientific">Giardia duodenalis assemblage B</name>
    <dbReference type="NCBI Taxonomy" id="1394984"/>
    <lineage>
        <taxon>Eukaryota</taxon>
        <taxon>Metamonada</taxon>
        <taxon>Diplomonadida</taxon>
        <taxon>Hexamitidae</taxon>
        <taxon>Giardiinae</taxon>
        <taxon>Giardia</taxon>
    </lineage>
</organism>
<proteinExistence type="predicted"/>
<comment type="caution">
    <text evidence="2">The sequence shown here is derived from an EMBL/GenBank/DDBJ whole genome shotgun (WGS) entry which is preliminary data.</text>
</comment>
<feature type="region of interest" description="Disordered" evidence="1">
    <location>
        <begin position="628"/>
        <end position="648"/>
    </location>
</feature>
<protein>
    <submittedName>
        <fullName evidence="2">Uncharacterized protein</fullName>
    </submittedName>
</protein>
<name>A0A132NNB3_GIAIN</name>
<dbReference type="EMBL" id="JXTI01000177">
    <property type="protein sequence ID" value="KWX11524.1"/>
    <property type="molecule type" value="Genomic_DNA"/>
</dbReference>
<reference evidence="2 3" key="1">
    <citation type="journal article" date="2015" name="Mol. Biochem. Parasitol.">
        <title>Identification of polymorphic genes for use in assemblage B genotyping assays through comparative genomics of multiple assemblage B Giardia duodenalis isolates.</title>
        <authorList>
            <person name="Wielinga C."/>
            <person name="Thompson R.C."/>
            <person name="Monis P."/>
            <person name="Ryan U."/>
        </authorList>
    </citation>
    <scope>NUCLEOTIDE SEQUENCE [LARGE SCALE GENOMIC DNA]</scope>
    <source>
        <strain evidence="2 3">BAH15c1</strain>
    </source>
</reference>
<gene>
    <name evidence="2" type="ORF">QR46_4515</name>
</gene>
<dbReference type="VEuPathDB" id="GiardiaDB:QR46_4515"/>
<feature type="region of interest" description="Disordered" evidence="1">
    <location>
        <begin position="839"/>
        <end position="868"/>
    </location>
</feature>
<evidence type="ECO:0000313" key="2">
    <source>
        <dbReference type="EMBL" id="KWX11524.1"/>
    </source>
</evidence>
<dbReference type="AlphaFoldDB" id="A0A132NNB3"/>
<evidence type="ECO:0000313" key="3">
    <source>
        <dbReference type="Proteomes" id="UP000070089"/>
    </source>
</evidence>
<sequence length="986" mass="110884">MLVDLDMLLVAEFCQIQGPTVISSLPDFPCISGYTYRETDRIISTLLLKVMSMSYPSALDQDPLLNMYNTDSYACVSYPLLSLVDQTDPDFFPDRHQAEQRIIHLLHLSTFLPDISARGYVRKLSLLYLSFDAKKLDHMHFNILFALNEALAVLKYAATISTKIDLARYIVGLNTSICDLNRVYKIVNNIQLDEEALKSRLLQEGFSDDFIASVSFYALNNTLADVISSTERFRKGTITKFTLLRSETFPSIVISAMNLQHASYFSRPYFQLFDQKEVAKLLLETLVPSENTTSADIDAVYSPYLTQTIASILEHSPHLVLCNSHDLYVNAKQPLRRLEEYLSPLFLALFKEVMEKIYGFYRLSLIDILSTEQCQNSQVVLKFGEVFMFPAAELEDSLVLSSSVLHNNLNILMDDFDDGSLSCFKYIDKPKRFLYTPSKCIATYNTLLMSKWLFMHQYDTRIAAPISSVAWSDLAREADLTRSLLDGLRRPCIHTFVHYNHEAKIGHLLFFLYVLLTPRIFNNICTSLLQGKLLVVLCNRLVVAQILVSALSVFSAEILVQSMATRGASPYVHKERESIDCLNITVEFFQDLTAFQEYCLSVSKRRGSKRATLAVFCNDTYTPFPTDIPSSSKSHTDAPASQPTHSSAALTEANSLVNAHSHLYSHAPSSLSAQAGHECHGQDLNLRDLALSSANPITKTARTEHSLTGTATVGPSQSIFADASAFVEAEASEYSSKDSIEFFDDLFEKLFIDRDHELCAALSLTGDVKGLMILDNQIRYWPKEKINCSIIRSITVYFPGKGTRNATSKVGVSNDFISRRLQNGMSKFFSHFLSGRHQGQKNLDRHKNTEYSTGLSENKTYEESEAISPRSQVVDADASQRAQLRIRRGDALILPRFKAAFMQVDGENPEDIEREWNSAHCLGNDAGMFSELPSMIASADDFQSVQTLSVNSGRSRAIDDQTIHRIGFNLQEVMRYTGIDPVDYVL</sequence>
<dbReference type="OrthoDB" id="2289278at2759"/>